<dbReference type="EMBL" id="NQWI01000087">
    <property type="protein sequence ID" value="PDW02110.1"/>
    <property type="molecule type" value="Genomic_DNA"/>
</dbReference>
<feature type="transmembrane region" description="Helical" evidence="6">
    <location>
        <begin position="258"/>
        <end position="276"/>
    </location>
</feature>
<evidence type="ECO:0008006" key="9">
    <source>
        <dbReference type="Google" id="ProtNLM"/>
    </source>
</evidence>
<comment type="subcellular location">
    <subcellularLocation>
        <location evidence="1">Membrane</location>
        <topology evidence="1">Multi-pass membrane protein</topology>
    </subcellularLocation>
</comment>
<reference evidence="8" key="1">
    <citation type="submission" date="2017-08" db="EMBL/GenBank/DDBJ databases">
        <authorList>
            <person name="Grouzdev D.S."/>
            <person name="Gaisin V.A."/>
            <person name="Rysina M.S."/>
            <person name="Gorlenko V.M."/>
        </authorList>
    </citation>
    <scope>NUCLEOTIDE SEQUENCE [LARGE SCALE GENOMIC DNA]</scope>
    <source>
        <strain evidence="8">Kir15-3F</strain>
    </source>
</reference>
<dbReference type="InterPro" id="IPR002549">
    <property type="entry name" value="AI-2E-like"/>
</dbReference>
<feature type="transmembrane region" description="Helical" evidence="6">
    <location>
        <begin position="12"/>
        <end position="28"/>
    </location>
</feature>
<dbReference type="Proteomes" id="UP000220527">
    <property type="component" value="Unassembled WGS sequence"/>
</dbReference>
<dbReference type="OrthoDB" id="9799225at2"/>
<evidence type="ECO:0000256" key="4">
    <source>
        <dbReference type="ARBA" id="ARBA00022989"/>
    </source>
</evidence>
<organism evidence="7 8">
    <name type="scientific">Candidatus Viridilinea mediisalina</name>
    <dbReference type="NCBI Taxonomy" id="2024553"/>
    <lineage>
        <taxon>Bacteria</taxon>
        <taxon>Bacillati</taxon>
        <taxon>Chloroflexota</taxon>
        <taxon>Chloroflexia</taxon>
        <taxon>Chloroflexales</taxon>
        <taxon>Chloroflexineae</taxon>
        <taxon>Oscillochloridaceae</taxon>
        <taxon>Candidatus Viridilinea</taxon>
    </lineage>
</organism>
<keyword evidence="3 6" id="KW-0812">Transmembrane</keyword>
<comment type="similarity">
    <text evidence="2">Belongs to the autoinducer-2 exporter (AI-2E) (TC 2.A.86) family.</text>
</comment>
<feature type="transmembrane region" description="Helical" evidence="6">
    <location>
        <begin position="312"/>
        <end position="329"/>
    </location>
</feature>
<keyword evidence="8" id="KW-1185">Reference proteome</keyword>
<feature type="transmembrane region" description="Helical" evidence="6">
    <location>
        <begin position="64"/>
        <end position="89"/>
    </location>
</feature>
<evidence type="ECO:0000256" key="3">
    <source>
        <dbReference type="ARBA" id="ARBA00022692"/>
    </source>
</evidence>
<dbReference type="PANTHER" id="PTHR21716">
    <property type="entry name" value="TRANSMEMBRANE PROTEIN"/>
    <property type="match status" value="1"/>
</dbReference>
<evidence type="ECO:0000313" key="8">
    <source>
        <dbReference type="Proteomes" id="UP000220527"/>
    </source>
</evidence>
<comment type="caution">
    <text evidence="7">The sequence shown here is derived from an EMBL/GenBank/DDBJ whole genome shotgun (WGS) entry which is preliminary data.</text>
</comment>
<dbReference type="Pfam" id="PF01594">
    <property type="entry name" value="AI-2E_transport"/>
    <property type="match status" value="1"/>
</dbReference>
<evidence type="ECO:0000313" key="7">
    <source>
        <dbReference type="EMBL" id="PDW02110.1"/>
    </source>
</evidence>
<protein>
    <recommendedName>
        <fullName evidence="9">AI-2E family transporter</fullName>
    </recommendedName>
</protein>
<evidence type="ECO:0000256" key="1">
    <source>
        <dbReference type="ARBA" id="ARBA00004141"/>
    </source>
</evidence>
<feature type="transmembrane region" description="Helical" evidence="6">
    <location>
        <begin position="34"/>
        <end position="52"/>
    </location>
</feature>
<gene>
    <name evidence="7" type="ORF">CJ255_15615</name>
</gene>
<dbReference type="PANTHER" id="PTHR21716:SF64">
    <property type="entry name" value="AI-2 TRANSPORT PROTEIN TQSA"/>
    <property type="match status" value="1"/>
</dbReference>
<evidence type="ECO:0000256" key="2">
    <source>
        <dbReference type="ARBA" id="ARBA00009773"/>
    </source>
</evidence>
<proteinExistence type="inferred from homology"/>
<evidence type="ECO:0000256" key="6">
    <source>
        <dbReference type="SAM" id="Phobius"/>
    </source>
</evidence>
<dbReference type="GO" id="GO:0016020">
    <property type="term" value="C:membrane"/>
    <property type="evidence" value="ECO:0007669"/>
    <property type="project" value="UniProtKB-SubCell"/>
</dbReference>
<dbReference type="RefSeq" id="WP_097645029.1">
    <property type="nucleotide sequence ID" value="NZ_NQWI01000087.1"/>
</dbReference>
<feature type="transmembrane region" description="Helical" evidence="6">
    <location>
        <begin position="226"/>
        <end position="246"/>
    </location>
</feature>
<keyword evidence="4 6" id="KW-1133">Transmembrane helix</keyword>
<accession>A0A2A6RGX4</accession>
<evidence type="ECO:0000256" key="5">
    <source>
        <dbReference type="ARBA" id="ARBA00023136"/>
    </source>
</evidence>
<feature type="transmembrane region" description="Helical" evidence="6">
    <location>
        <begin position="137"/>
        <end position="163"/>
    </location>
</feature>
<name>A0A2A6RGX4_9CHLR</name>
<sequence>MASLKRMTPSIIRPLLILASVIIILSAMRASASLVNPILLALVITLLCNPIYSWLQKRGMPSWVALLLMVIGVLSGAAILTTVIGVSLSRLTAQIASYQAMLTEQEATLRAWLAGYGIVASDLQFFGLINSVNLTRILGVVLAAVGNVLGNSLLVLVLVIFFLTELPSFQQRLRDNLGEDNPLFQRLQRFGGGVVSYFSIRTYINLIVALGSLIAMVFLEVPFAALWAVIIFVLSYIPYIGIPIALVPTVLLTLAEHGVWRAVIVIIVISLINLGMENLVAPSLIGRRLSLSPAVVFVSFFFWTWLLGPPGTFLSMPITVLLTLVLDNYEETRWLARLMGSSTIEGLRTRSAAVTPETSVGDDRPLTDSGS</sequence>
<dbReference type="AlphaFoldDB" id="A0A2A6RGX4"/>
<feature type="transmembrane region" description="Helical" evidence="6">
    <location>
        <begin position="109"/>
        <end position="130"/>
    </location>
</feature>
<dbReference type="GO" id="GO:0055085">
    <property type="term" value="P:transmembrane transport"/>
    <property type="evidence" value="ECO:0007669"/>
    <property type="project" value="TreeGrafter"/>
</dbReference>
<keyword evidence="5 6" id="KW-0472">Membrane</keyword>
<feature type="transmembrane region" description="Helical" evidence="6">
    <location>
        <begin position="200"/>
        <end position="219"/>
    </location>
</feature>